<evidence type="ECO:0000256" key="5">
    <source>
        <dbReference type="ARBA" id="ARBA00023163"/>
    </source>
</evidence>
<evidence type="ECO:0000313" key="9">
    <source>
        <dbReference type="EMBL" id="VDL88856.1"/>
    </source>
</evidence>
<name>A0A183SE23_SCHSO</name>
<evidence type="ECO:0000256" key="6">
    <source>
        <dbReference type="ARBA" id="ARBA00023242"/>
    </source>
</evidence>
<dbReference type="PROSITE" id="PS50888">
    <property type="entry name" value="BHLH"/>
    <property type="match status" value="1"/>
</dbReference>
<feature type="region of interest" description="Disordered" evidence="7">
    <location>
        <begin position="487"/>
        <end position="546"/>
    </location>
</feature>
<keyword evidence="10" id="KW-1185">Reference proteome</keyword>
<feature type="domain" description="BHLH" evidence="8">
    <location>
        <begin position="257"/>
        <end position="312"/>
    </location>
</feature>
<dbReference type="AlphaFoldDB" id="A0A183SE23"/>
<feature type="region of interest" description="Disordered" evidence="7">
    <location>
        <begin position="219"/>
        <end position="269"/>
    </location>
</feature>
<dbReference type="GO" id="GO:0046983">
    <property type="term" value="F:protein dimerization activity"/>
    <property type="evidence" value="ECO:0007669"/>
    <property type="project" value="InterPro"/>
</dbReference>
<organism evidence="11">
    <name type="scientific">Schistocephalus solidus</name>
    <name type="common">Tapeworm</name>
    <dbReference type="NCBI Taxonomy" id="70667"/>
    <lineage>
        <taxon>Eukaryota</taxon>
        <taxon>Metazoa</taxon>
        <taxon>Spiralia</taxon>
        <taxon>Lophotrochozoa</taxon>
        <taxon>Platyhelminthes</taxon>
        <taxon>Cestoda</taxon>
        <taxon>Eucestoda</taxon>
        <taxon>Diphyllobothriidea</taxon>
        <taxon>Diphyllobothriidae</taxon>
        <taxon>Schistocephalus</taxon>
    </lineage>
</organism>
<feature type="compositionally biased region" description="Low complexity" evidence="7">
    <location>
        <begin position="493"/>
        <end position="526"/>
    </location>
</feature>
<comment type="similarity">
    <text evidence="2">Belongs to the MiT/TFE family.</text>
</comment>
<dbReference type="Proteomes" id="UP000275846">
    <property type="component" value="Unassembled WGS sequence"/>
</dbReference>
<reference evidence="9 10" key="2">
    <citation type="submission" date="2018-11" db="EMBL/GenBank/DDBJ databases">
        <authorList>
            <consortium name="Pathogen Informatics"/>
        </authorList>
    </citation>
    <scope>NUCLEOTIDE SEQUENCE [LARGE SCALE GENOMIC DNA]</scope>
    <source>
        <strain evidence="9 10">NST_G2</strain>
    </source>
</reference>
<evidence type="ECO:0000256" key="1">
    <source>
        <dbReference type="ARBA" id="ARBA00004123"/>
    </source>
</evidence>
<dbReference type="SMART" id="SM00353">
    <property type="entry name" value="HLH"/>
    <property type="match status" value="1"/>
</dbReference>
<dbReference type="InterPro" id="IPR036638">
    <property type="entry name" value="HLH_DNA-bd_sf"/>
</dbReference>
<feature type="region of interest" description="Disordered" evidence="7">
    <location>
        <begin position="607"/>
        <end position="649"/>
    </location>
</feature>
<evidence type="ECO:0000256" key="2">
    <source>
        <dbReference type="ARBA" id="ARBA00008289"/>
    </source>
</evidence>
<evidence type="ECO:0000256" key="4">
    <source>
        <dbReference type="ARBA" id="ARBA00023125"/>
    </source>
</evidence>
<dbReference type="PANTHER" id="PTHR45776:SF2">
    <property type="entry name" value="MIP04163P"/>
    <property type="match status" value="1"/>
</dbReference>
<dbReference type="GO" id="GO:0000978">
    <property type="term" value="F:RNA polymerase II cis-regulatory region sequence-specific DNA binding"/>
    <property type="evidence" value="ECO:0007669"/>
    <property type="project" value="TreeGrafter"/>
</dbReference>
<dbReference type="SUPFAM" id="SSF47459">
    <property type="entry name" value="HLH, helix-loop-helix DNA-binding domain"/>
    <property type="match status" value="1"/>
</dbReference>
<dbReference type="Pfam" id="PF00010">
    <property type="entry name" value="HLH"/>
    <property type="match status" value="1"/>
</dbReference>
<keyword evidence="4" id="KW-0238">DNA-binding</keyword>
<evidence type="ECO:0000256" key="7">
    <source>
        <dbReference type="SAM" id="MobiDB-lite"/>
    </source>
</evidence>
<evidence type="ECO:0000313" key="11">
    <source>
        <dbReference type="WBParaSite" id="SSLN_0000255801-mRNA-1"/>
    </source>
</evidence>
<feature type="compositionally biased region" description="Polar residues" evidence="7">
    <location>
        <begin position="220"/>
        <end position="239"/>
    </location>
</feature>
<keyword evidence="6" id="KW-0539">Nucleus</keyword>
<dbReference type="PANTHER" id="PTHR45776">
    <property type="entry name" value="MIP04163P"/>
    <property type="match status" value="1"/>
</dbReference>
<evidence type="ECO:0000259" key="8">
    <source>
        <dbReference type="PROSITE" id="PS50888"/>
    </source>
</evidence>
<dbReference type="GO" id="GO:0000981">
    <property type="term" value="F:DNA-binding transcription factor activity, RNA polymerase II-specific"/>
    <property type="evidence" value="ECO:0007669"/>
    <property type="project" value="TreeGrafter"/>
</dbReference>
<sequence length="649" mass="69668">MNSLNRDAKDSTTAGYSVCPTSASESMPITSERMACGGARFQYLDNCAPLVPIELPGVVAPATSANLTELESAAGLVYMQQATPVSLQHHNHQTQDYFQSASFNSLTRAAPQTYASLISAPMHLREESIGGGGGGGGISFATSISGGSHHGSYMDAFSRNGTSAPLQHIIGSLTTKLPELHSGAASVPSHDLLSYPASSLQRSSAGDCSSSHIGLISPAYSPSSVTTQGSGSSKQTRSAGQPGEEKVGGSGVCKSRSKKESHNRIERRRRDYINSQIARLSSLLPPELYRDVDGRRNKGTVLRLSVTYIMELRNALSQAAHIRQETSIARQLIPLLLNHMQALENVVKEVASASNAPDLPSSLLELTSDTGSYEITLEAWRLAMETNISHSVAAAANENSPPDPVCGSQSSEPPHRTPCSHGSSNDLHSLPLLENMQVSFGGPVQQQQQPRVPSSSSSLQLQLSSPALHQTATGRVDPVFLTGLKQEDEDQQQQRQQQQQQQQQQRQQQQQDFAAMVAAATAATRTNGKRETGQLGTEDDFNDFQEKSNDMVDGFYDDPNVQTFDEMMQMTTDCVVEPVQTTVQASELSEVGVGALVKGRSTLLREPQDDLAPITHTPEFTKSGDMVESSPFDSQSNGQPLDTAHTLGH</sequence>
<reference evidence="11" key="1">
    <citation type="submission" date="2016-06" db="UniProtKB">
        <authorList>
            <consortium name="WormBaseParasite"/>
        </authorList>
    </citation>
    <scope>IDENTIFICATION</scope>
</reference>
<feature type="compositionally biased region" description="Basic and acidic residues" evidence="7">
    <location>
        <begin position="258"/>
        <end position="269"/>
    </location>
</feature>
<gene>
    <name evidence="9" type="ORF">SSLN_LOCUS2471</name>
</gene>
<keyword evidence="3" id="KW-0805">Transcription regulation</keyword>
<dbReference type="InterPro" id="IPR011598">
    <property type="entry name" value="bHLH_dom"/>
</dbReference>
<evidence type="ECO:0000313" key="10">
    <source>
        <dbReference type="Proteomes" id="UP000275846"/>
    </source>
</evidence>
<dbReference type="STRING" id="70667.A0A183SE23"/>
<dbReference type="Gene3D" id="4.10.280.10">
    <property type="entry name" value="Helix-loop-helix DNA-binding domain"/>
    <property type="match status" value="1"/>
</dbReference>
<dbReference type="OrthoDB" id="6266512at2759"/>
<feature type="region of interest" description="Disordered" evidence="7">
    <location>
        <begin position="395"/>
        <end position="428"/>
    </location>
</feature>
<evidence type="ECO:0000256" key="3">
    <source>
        <dbReference type="ARBA" id="ARBA00023015"/>
    </source>
</evidence>
<dbReference type="WBParaSite" id="SSLN_0000255801-mRNA-1">
    <property type="protein sequence ID" value="SSLN_0000255801-mRNA-1"/>
    <property type="gene ID" value="SSLN_0000255801"/>
</dbReference>
<protein>
    <submittedName>
        <fullName evidence="11">Transcription factor EB</fullName>
    </submittedName>
</protein>
<feature type="region of interest" description="Disordered" evidence="7">
    <location>
        <begin position="442"/>
        <end position="474"/>
    </location>
</feature>
<proteinExistence type="inferred from homology"/>
<comment type="subcellular location">
    <subcellularLocation>
        <location evidence="1">Nucleus</location>
    </subcellularLocation>
</comment>
<keyword evidence="5" id="KW-0804">Transcription</keyword>
<feature type="compositionally biased region" description="Low complexity" evidence="7">
    <location>
        <begin position="442"/>
        <end position="465"/>
    </location>
</feature>
<accession>A0A183SE23</accession>
<dbReference type="GO" id="GO:0005634">
    <property type="term" value="C:nucleus"/>
    <property type="evidence" value="ECO:0007669"/>
    <property type="project" value="UniProtKB-SubCell"/>
</dbReference>
<dbReference type="EMBL" id="UYSU01032260">
    <property type="protein sequence ID" value="VDL88856.1"/>
    <property type="molecule type" value="Genomic_DNA"/>
</dbReference>
<feature type="compositionally biased region" description="Polar residues" evidence="7">
    <location>
        <begin position="631"/>
        <end position="640"/>
    </location>
</feature>
<dbReference type="CDD" id="cd11387">
    <property type="entry name" value="bHLHzip_USF_MITF"/>
    <property type="match status" value="1"/>
</dbReference>